<dbReference type="OrthoDB" id="9805663at2"/>
<dbReference type="InterPro" id="IPR020843">
    <property type="entry name" value="ER"/>
</dbReference>
<dbReference type="FunFam" id="3.40.50.720:FF:000121">
    <property type="entry name" value="Prostaglandin reductase 2"/>
    <property type="match status" value="1"/>
</dbReference>
<reference evidence="4" key="1">
    <citation type="submission" date="2016-10" db="EMBL/GenBank/DDBJ databases">
        <authorList>
            <person name="Varghese N."/>
            <person name="Submissions S."/>
        </authorList>
    </citation>
    <scope>NUCLEOTIDE SEQUENCE [LARGE SCALE GENOMIC DNA]</scope>
    <source>
        <strain evidence="4">LMG 22563</strain>
    </source>
</reference>
<sequence length="343" mass="37623">MNETSNQQVVLAVRPQGDLKPSDLRLEACAMPLPGERELLLETIYLSIDPYMRWWMRAEKSYNDPIEIGQVIVGATVSRVRQSRHPDWQVGDWVLAYSGWRRFAVSDASGLRRLDPNLAPPATALGVLGMPGFTAYAGLRNIGQPRPGETVVVAAASGAVGSMVGQIARLRGARAVGITTGAHKLSYVKQELHFDAVADYNAPDFVEQLKKSCPDGIDVYFENVGGKIWDAVLPLLNTHARVPVCGIIAHYQRPSAEHASIDRLPNTMAQIMGKSLTLRGFIQTEYADTQMDDFLNEAGQWLANGQLAYREHLTHGLQSAPQALVDLLQGRNFGKTLVKVAEP</sequence>
<dbReference type="Gene3D" id="3.90.180.10">
    <property type="entry name" value="Medium-chain alcohol dehydrogenases, catalytic domain"/>
    <property type="match status" value="1"/>
</dbReference>
<organism evidence="3 4">
    <name type="scientific">Phytopseudomonas argentinensis</name>
    <dbReference type="NCBI Taxonomy" id="289370"/>
    <lineage>
        <taxon>Bacteria</taxon>
        <taxon>Pseudomonadati</taxon>
        <taxon>Pseudomonadota</taxon>
        <taxon>Gammaproteobacteria</taxon>
        <taxon>Pseudomonadales</taxon>
        <taxon>Pseudomonadaceae</taxon>
        <taxon>Phytopseudomonas</taxon>
    </lineage>
</organism>
<protein>
    <recommendedName>
        <fullName evidence="2">Enoyl reductase (ER) domain-containing protein</fullName>
    </recommendedName>
</protein>
<dbReference type="AlphaFoldDB" id="A0A1I3N9J7"/>
<gene>
    <name evidence="3" type="ORF">SAMN05216602_3686</name>
</gene>
<dbReference type="InterPro" id="IPR011032">
    <property type="entry name" value="GroES-like_sf"/>
</dbReference>
<dbReference type="RefSeq" id="WP_074887377.1">
    <property type="nucleotide sequence ID" value="NZ_FORC01000004.1"/>
</dbReference>
<dbReference type="SUPFAM" id="SSF51735">
    <property type="entry name" value="NAD(P)-binding Rossmann-fold domains"/>
    <property type="match status" value="1"/>
</dbReference>
<dbReference type="Proteomes" id="UP000183018">
    <property type="component" value="Unassembled WGS sequence"/>
</dbReference>
<dbReference type="STRING" id="289370.SAMN05216602_3686"/>
<evidence type="ECO:0000313" key="3">
    <source>
        <dbReference type="EMBL" id="SFJ05857.1"/>
    </source>
</evidence>
<dbReference type="CDD" id="cd05288">
    <property type="entry name" value="PGDH"/>
    <property type="match status" value="1"/>
</dbReference>
<dbReference type="SMART" id="SM00829">
    <property type="entry name" value="PKS_ER"/>
    <property type="match status" value="1"/>
</dbReference>
<dbReference type="PANTHER" id="PTHR43205:SF7">
    <property type="entry name" value="PROSTAGLANDIN REDUCTASE 1"/>
    <property type="match status" value="1"/>
</dbReference>
<accession>A0A1I3N9J7</accession>
<dbReference type="SUPFAM" id="SSF50129">
    <property type="entry name" value="GroES-like"/>
    <property type="match status" value="1"/>
</dbReference>
<dbReference type="Pfam" id="PF16884">
    <property type="entry name" value="ADH_N_2"/>
    <property type="match status" value="1"/>
</dbReference>
<name>A0A1I3N9J7_9GAMM</name>
<evidence type="ECO:0000259" key="2">
    <source>
        <dbReference type="SMART" id="SM00829"/>
    </source>
</evidence>
<dbReference type="InterPro" id="IPR036291">
    <property type="entry name" value="NAD(P)-bd_dom_sf"/>
</dbReference>
<dbReference type="InterPro" id="IPR013149">
    <property type="entry name" value="ADH-like_C"/>
</dbReference>
<proteinExistence type="predicted"/>
<dbReference type="InterPro" id="IPR041694">
    <property type="entry name" value="ADH_N_2"/>
</dbReference>
<keyword evidence="1" id="KW-0560">Oxidoreductase</keyword>
<dbReference type="Pfam" id="PF00107">
    <property type="entry name" value="ADH_zinc_N"/>
    <property type="match status" value="1"/>
</dbReference>
<feature type="domain" description="Enoyl reductase (ER)" evidence="2">
    <location>
        <begin position="17"/>
        <end position="338"/>
    </location>
</feature>
<keyword evidence="4" id="KW-1185">Reference proteome</keyword>
<dbReference type="GO" id="GO:0016628">
    <property type="term" value="F:oxidoreductase activity, acting on the CH-CH group of donors, NAD or NADP as acceptor"/>
    <property type="evidence" value="ECO:0007669"/>
    <property type="project" value="InterPro"/>
</dbReference>
<dbReference type="Gene3D" id="3.40.50.720">
    <property type="entry name" value="NAD(P)-binding Rossmann-like Domain"/>
    <property type="match status" value="1"/>
</dbReference>
<dbReference type="InterPro" id="IPR045010">
    <property type="entry name" value="MDR_fam"/>
</dbReference>
<dbReference type="PANTHER" id="PTHR43205">
    <property type="entry name" value="PROSTAGLANDIN REDUCTASE"/>
    <property type="match status" value="1"/>
</dbReference>
<evidence type="ECO:0000313" key="4">
    <source>
        <dbReference type="Proteomes" id="UP000183018"/>
    </source>
</evidence>
<evidence type="ECO:0000256" key="1">
    <source>
        <dbReference type="ARBA" id="ARBA00023002"/>
    </source>
</evidence>
<dbReference type="EMBL" id="FORC01000004">
    <property type="protein sequence ID" value="SFJ05857.1"/>
    <property type="molecule type" value="Genomic_DNA"/>
</dbReference>